<dbReference type="CDD" id="cd02440">
    <property type="entry name" value="AdoMet_MTases"/>
    <property type="match status" value="1"/>
</dbReference>
<comment type="caution">
    <text evidence="5">The sequence shown here is derived from an EMBL/GenBank/DDBJ whole genome shotgun (WGS) entry which is preliminary data.</text>
</comment>
<dbReference type="EMBL" id="QZAA01000131">
    <property type="protein sequence ID" value="RQD76135.1"/>
    <property type="molecule type" value="Genomic_DNA"/>
</dbReference>
<organism evidence="5 6">
    <name type="scientific">Candidatus Syntrophonatronum acetioxidans</name>
    <dbReference type="NCBI Taxonomy" id="1795816"/>
    <lineage>
        <taxon>Bacteria</taxon>
        <taxon>Bacillati</taxon>
        <taxon>Bacillota</taxon>
        <taxon>Clostridia</taxon>
        <taxon>Eubacteriales</taxon>
        <taxon>Syntrophomonadaceae</taxon>
        <taxon>Candidatus Syntrophonatronum</taxon>
    </lineage>
</organism>
<protein>
    <submittedName>
        <fullName evidence="5">Methyltransferase domain-containing protein</fullName>
    </submittedName>
</protein>
<keyword evidence="3" id="KW-0949">S-adenosyl-L-methionine</keyword>
<accession>A0A424YEW7</accession>
<dbReference type="InterPro" id="IPR019410">
    <property type="entry name" value="Methyltransf_16"/>
</dbReference>
<dbReference type="SUPFAM" id="SSF53335">
    <property type="entry name" value="S-adenosyl-L-methionine-dependent methyltransferases"/>
    <property type="match status" value="1"/>
</dbReference>
<dbReference type="PANTHER" id="PTHR14614:SF164">
    <property type="entry name" value="HISTONE-ARGININE METHYLTRANSFERASE METTL23"/>
    <property type="match status" value="1"/>
</dbReference>
<proteinExistence type="inferred from homology"/>
<evidence type="ECO:0000313" key="6">
    <source>
        <dbReference type="Proteomes" id="UP000285138"/>
    </source>
</evidence>
<keyword evidence="2 5" id="KW-0808">Transferase</keyword>
<dbReference type="Gene3D" id="3.40.50.150">
    <property type="entry name" value="Vaccinia Virus protein VP39"/>
    <property type="match status" value="1"/>
</dbReference>
<evidence type="ECO:0000256" key="4">
    <source>
        <dbReference type="ARBA" id="ARBA00043988"/>
    </source>
</evidence>
<dbReference type="InterPro" id="IPR029063">
    <property type="entry name" value="SAM-dependent_MTases_sf"/>
</dbReference>
<keyword evidence="1 5" id="KW-0489">Methyltransferase</keyword>
<comment type="similarity">
    <text evidence="4">Belongs to the methyltransferase superfamily. METTL23 family.</text>
</comment>
<name>A0A424YEW7_9FIRM</name>
<reference evidence="5 6" key="1">
    <citation type="submission" date="2018-08" db="EMBL/GenBank/DDBJ databases">
        <title>The metabolism and importance of syntrophic acetate oxidation coupled to methane or sulfide production in haloalkaline environments.</title>
        <authorList>
            <person name="Timmers P.H.A."/>
            <person name="Vavourakis C.D."/>
            <person name="Sorokin D.Y."/>
            <person name="Sinninghe Damste J.S."/>
            <person name="Muyzer G."/>
            <person name="Stams A.J.M."/>
            <person name="Plugge C.M."/>
        </authorList>
    </citation>
    <scope>NUCLEOTIDE SEQUENCE [LARGE SCALE GENOMIC DNA]</scope>
    <source>
        <strain evidence="5">MSAO_Bac1</strain>
    </source>
</reference>
<gene>
    <name evidence="5" type="ORF">D5R97_05020</name>
</gene>
<dbReference type="Proteomes" id="UP000285138">
    <property type="component" value="Unassembled WGS sequence"/>
</dbReference>
<evidence type="ECO:0000256" key="3">
    <source>
        <dbReference type="ARBA" id="ARBA00022691"/>
    </source>
</evidence>
<dbReference type="Pfam" id="PF10294">
    <property type="entry name" value="Methyltransf_16"/>
    <property type="match status" value="1"/>
</dbReference>
<dbReference type="PANTHER" id="PTHR14614">
    <property type="entry name" value="HEPATOCELLULAR CARCINOMA-ASSOCIATED ANTIGEN"/>
    <property type="match status" value="1"/>
</dbReference>
<sequence>MGIETKEEVFYLPGREIRLLVVKDIEALVTNPDDEDNIPYWADIWPAARPMAWHIWDHMDFQGAEVMELGAGLGLPGIVAGLKGARVTFSDYKEEALEMTVVNARANGVEEVETYLGDWRDFKLDKKFDWILGSDILYNPRLNPYAEEILLTNLKEKGNLLLSHARRPVTYQALERLKDKGGFREEVKVIPVTIEDPYYPNYLVSLHHLHRF</sequence>
<dbReference type="AlphaFoldDB" id="A0A424YEW7"/>
<evidence type="ECO:0000313" key="5">
    <source>
        <dbReference type="EMBL" id="RQD76135.1"/>
    </source>
</evidence>
<evidence type="ECO:0000256" key="2">
    <source>
        <dbReference type="ARBA" id="ARBA00022679"/>
    </source>
</evidence>
<dbReference type="GO" id="GO:0008168">
    <property type="term" value="F:methyltransferase activity"/>
    <property type="evidence" value="ECO:0007669"/>
    <property type="project" value="UniProtKB-KW"/>
</dbReference>
<dbReference type="GO" id="GO:0032259">
    <property type="term" value="P:methylation"/>
    <property type="evidence" value="ECO:0007669"/>
    <property type="project" value="UniProtKB-KW"/>
</dbReference>
<evidence type="ECO:0000256" key="1">
    <source>
        <dbReference type="ARBA" id="ARBA00022603"/>
    </source>
</evidence>